<dbReference type="Proteomes" id="UP000249248">
    <property type="component" value="Unassembled WGS sequence"/>
</dbReference>
<accession>A0A2W1MWV4</accession>
<dbReference type="PANTHER" id="PTHR35580:SF1">
    <property type="entry name" value="PHYTASE-LIKE DOMAIN-CONTAINING PROTEIN"/>
    <property type="match status" value="1"/>
</dbReference>
<dbReference type="NCBIfam" id="TIGR04183">
    <property type="entry name" value="Por_Secre_tail"/>
    <property type="match status" value="1"/>
</dbReference>
<keyword evidence="1" id="KW-0732">Signal</keyword>
<reference evidence="3 4" key="1">
    <citation type="submission" date="2018-06" db="EMBL/GenBank/DDBJ databases">
        <title>The draft genome sequence of Crocinitomix sp. SM1701.</title>
        <authorList>
            <person name="Zhang X."/>
        </authorList>
    </citation>
    <scope>NUCLEOTIDE SEQUENCE [LARGE SCALE GENOMIC DNA]</scope>
    <source>
        <strain evidence="3 4">SM1701</strain>
    </source>
</reference>
<evidence type="ECO:0000256" key="1">
    <source>
        <dbReference type="ARBA" id="ARBA00022729"/>
    </source>
</evidence>
<proteinExistence type="predicted"/>
<name>A0A2W1MWV4_9FLAO</name>
<dbReference type="InterPro" id="IPR052918">
    <property type="entry name" value="Motility_Chemotaxis_Reg"/>
</dbReference>
<evidence type="ECO:0000313" key="3">
    <source>
        <dbReference type="EMBL" id="PZE15884.1"/>
    </source>
</evidence>
<comment type="caution">
    <text evidence="3">The sequence shown here is derived from an EMBL/GenBank/DDBJ whole genome shotgun (WGS) entry which is preliminary data.</text>
</comment>
<evidence type="ECO:0000313" key="4">
    <source>
        <dbReference type="Proteomes" id="UP000249248"/>
    </source>
</evidence>
<evidence type="ECO:0000259" key="2">
    <source>
        <dbReference type="Pfam" id="PF18962"/>
    </source>
</evidence>
<sequence length="855" mass="92913">MDNITDSSQLTKNKYLMKKIIIIILFLNGWNVFSQGPTYDWIKGIGTTGDQRGNSIAVDNQGNVYTTGYFSNTVDFDPGLDSLYLSANGGYNIFVQKYDSLGNLLWAKGIGNPSTYGNLSTDEGNSIALDNNNNVYVTGRFTGYVDFNPGGIPNYLQSNGSMDNFILKLNPLGQFVWVKKNGGVATIIIQDIECDKVGNTYLTGRFSGNADFDPDPNATNNVSSTVGSGYDIFIQKLNPLGQLVWVTTYTGDIQPQSLSVDSLLNVYITGRYRFTIQFDNNNSITSNNSSYDVFVLKLSSAGLYSWAQTISGTGMDMGTDIFATNSGNVYISGTFTDTIDLNPQVPIDLHYSNGYSDIFFQKLNAINGNFIWGKTIGGIQNELASYIVTDNNENLYITGTFRHTVDFNPGIGVSLQGGSGLEIFTEKLNSSGDFEWVKTFGGTGGDYSKSIAIDSACNLYCTGAYGNTISYSTNNGSMSLTHYGQTDIFVSKLEQCKTTTGVDQLQECAPFLWIDGITYMTSNYTATDTLINALGCDSIVTLNLTIINNSLGVDVQTACNSMTWIDGITYTTSNNTAMDTLTNALGCDSIVTLNLTILNSSLGVDVQTACDSLTWIDGITYTTNNNTAIHTLSNALGCDSVVTLNLTIINSKIGMDVQTVCDSLTWIDGITYTTNNNTATHTLTNTLGCDSVVTLNLTVDPIDNSVLQTGITLFANESGASYQWLDCNNNNSIISGETSQTYTATLNGSYAVEITENGCIDTSSCFFITNVSLEKDPFFNQVVIYPSPSQGLINIDLGSLKNVSLKVYSSTGQLIYNDENINIPSYQFEVKASNGVYLIELNSNKKKQKYKLILE</sequence>
<dbReference type="InterPro" id="IPR011042">
    <property type="entry name" value="6-blade_b-propeller_TolB-like"/>
</dbReference>
<dbReference type="InterPro" id="IPR010620">
    <property type="entry name" value="SBBP_repeat"/>
</dbReference>
<keyword evidence="4" id="KW-1185">Reference proteome</keyword>
<feature type="domain" description="Secretion system C-terminal sorting" evidence="2">
    <location>
        <begin position="784"/>
        <end position="853"/>
    </location>
</feature>
<dbReference type="Pfam" id="PF06739">
    <property type="entry name" value="SBBP"/>
    <property type="match status" value="1"/>
</dbReference>
<dbReference type="AlphaFoldDB" id="A0A2W1MWV4"/>
<dbReference type="Pfam" id="PF18962">
    <property type="entry name" value="Por_Secre_tail"/>
    <property type="match status" value="1"/>
</dbReference>
<protein>
    <recommendedName>
        <fullName evidence="2">Secretion system C-terminal sorting domain-containing protein</fullName>
    </recommendedName>
</protein>
<organism evidence="3 4">
    <name type="scientific">Putridiphycobacter roseus</name>
    <dbReference type="NCBI Taxonomy" id="2219161"/>
    <lineage>
        <taxon>Bacteria</taxon>
        <taxon>Pseudomonadati</taxon>
        <taxon>Bacteroidota</taxon>
        <taxon>Flavobacteriia</taxon>
        <taxon>Flavobacteriales</taxon>
        <taxon>Crocinitomicaceae</taxon>
        <taxon>Putridiphycobacter</taxon>
    </lineage>
</organism>
<dbReference type="Gene3D" id="2.120.10.30">
    <property type="entry name" value="TolB, C-terminal domain"/>
    <property type="match status" value="1"/>
</dbReference>
<dbReference type="EMBL" id="QKSB01000015">
    <property type="protein sequence ID" value="PZE15884.1"/>
    <property type="molecule type" value="Genomic_DNA"/>
</dbReference>
<gene>
    <name evidence="3" type="ORF">DNU06_16015</name>
</gene>
<dbReference type="PANTHER" id="PTHR35580">
    <property type="entry name" value="CELL SURFACE GLYCOPROTEIN (S-LAYER PROTEIN)-LIKE PROTEIN"/>
    <property type="match status" value="1"/>
</dbReference>
<dbReference type="InterPro" id="IPR026444">
    <property type="entry name" value="Secre_tail"/>
</dbReference>